<evidence type="ECO:0000256" key="1">
    <source>
        <dbReference type="SAM" id="Phobius"/>
    </source>
</evidence>
<evidence type="ECO:0000259" key="2">
    <source>
        <dbReference type="Pfam" id="PF01757"/>
    </source>
</evidence>
<dbReference type="Pfam" id="PF01757">
    <property type="entry name" value="Acyl_transf_3"/>
    <property type="match status" value="1"/>
</dbReference>
<feature type="transmembrane region" description="Helical" evidence="1">
    <location>
        <begin position="355"/>
        <end position="376"/>
    </location>
</feature>
<keyword evidence="1" id="KW-0472">Membrane</keyword>
<reference evidence="3" key="1">
    <citation type="journal article" date="2015" name="Nature">
        <title>Complex archaea that bridge the gap between prokaryotes and eukaryotes.</title>
        <authorList>
            <person name="Spang A."/>
            <person name="Saw J.H."/>
            <person name="Jorgensen S.L."/>
            <person name="Zaremba-Niedzwiedzka K."/>
            <person name="Martijn J."/>
            <person name="Lind A.E."/>
            <person name="van Eijk R."/>
            <person name="Schleper C."/>
            <person name="Guy L."/>
            <person name="Ettema T.J."/>
        </authorList>
    </citation>
    <scope>NUCLEOTIDE SEQUENCE</scope>
</reference>
<dbReference type="AlphaFoldDB" id="A0A0F9FLP7"/>
<sequence length="400" mass="47468">MITIQINEIEENKISIKKTNNRYFPIDFLKTMMIFLVIFDHTYPWDLKNSMGVQLWERISIPIFLVIMGFNMALSFNRKGEKSLKKLYSKKYFKQKFWRYIFPFLVAFLLSTLIGLAINGFDTDALNQYQREWSFPHLFLGILPFWGPGNWFLPVIFWSIIIMPLLYKAFTGKLRWGIIALILCFIIEIAIQLTLYFVFDARNISTNPEYATFVFYYRFIATSPFFMLTGLGLGIWFSKNHNVFAKRNLFVWILFGISLFYLIIYQFFNFRFIFILGDYNLFTFPYSAFLFLVVMKLILKNPSNLFVKGIKLISKSTYHILLTQIIYFAIMISVWGDHYGASIFGINSVYDPVVVFLYVLINWVICIAIGILWWYGEAKLREYRLKRKNLKNKYLSKNSI</sequence>
<feature type="transmembrane region" description="Helical" evidence="1">
    <location>
        <begin position="97"/>
        <end position="118"/>
    </location>
</feature>
<gene>
    <name evidence="3" type="ORF">LCGC14_1937000</name>
</gene>
<protein>
    <recommendedName>
        <fullName evidence="2">Acyltransferase 3 domain-containing protein</fullName>
    </recommendedName>
</protein>
<accession>A0A0F9FLP7</accession>
<feature type="transmembrane region" description="Helical" evidence="1">
    <location>
        <begin position="249"/>
        <end position="268"/>
    </location>
</feature>
<feature type="transmembrane region" description="Helical" evidence="1">
    <location>
        <begin position="59"/>
        <end position="76"/>
    </location>
</feature>
<feature type="transmembrane region" description="Helical" evidence="1">
    <location>
        <begin position="138"/>
        <end position="166"/>
    </location>
</feature>
<feature type="transmembrane region" description="Helical" evidence="1">
    <location>
        <begin position="178"/>
        <end position="199"/>
    </location>
</feature>
<feature type="domain" description="Acyltransferase 3" evidence="2">
    <location>
        <begin position="26"/>
        <end position="368"/>
    </location>
</feature>
<comment type="caution">
    <text evidence="3">The sequence shown here is derived from an EMBL/GenBank/DDBJ whole genome shotgun (WGS) entry which is preliminary data.</text>
</comment>
<keyword evidence="1" id="KW-1133">Transmembrane helix</keyword>
<proteinExistence type="predicted"/>
<dbReference type="EMBL" id="LAZR01020898">
    <property type="protein sequence ID" value="KKL87208.1"/>
    <property type="molecule type" value="Genomic_DNA"/>
</dbReference>
<evidence type="ECO:0000313" key="3">
    <source>
        <dbReference type="EMBL" id="KKL87208.1"/>
    </source>
</evidence>
<feature type="transmembrane region" description="Helical" evidence="1">
    <location>
        <begin position="318"/>
        <end position="335"/>
    </location>
</feature>
<dbReference type="GO" id="GO:0016747">
    <property type="term" value="F:acyltransferase activity, transferring groups other than amino-acyl groups"/>
    <property type="evidence" value="ECO:0007669"/>
    <property type="project" value="InterPro"/>
</dbReference>
<organism evidence="3">
    <name type="scientific">marine sediment metagenome</name>
    <dbReference type="NCBI Taxonomy" id="412755"/>
    <lineage>
        <taxon>unclassified sequences</taxon>
        <taxon>metagenomes</taxon>
        <taxon>ecological metagenomes</taxon>
    </lineage>
</organism>
<feature type="transmembrane region" description="Helical" evidence="1">
    <location>
        <begin position="215"/>
        <end position="237"/>
    </location>
</feature>
<keyword evidence="1" id="KW-0812">Transmembrane</keyword>
<feature type="transmembrane region" description="Helical" evidence="1">
    <location>
        <begin position="21"/>
        <end position="39"/>
    </location>
</feature>
<feature type="transmembrane region" description="Helical" evidence="1">
    <location>
        <begin position="280"/>
        <end position="298"/>
    </location>
</feature>
<name>A0A0F9FLP7_9ZZZZ</name>
<dbReference type="InterPro" id="IPR002656">
    <property type="entry name" value="Acyl_transf_3_dom"/>
</dbReference>